<comment type="catalytic activity">
    <reaction evidence="15 16">
        <text>[GlcNAc-(1-&gt;4)-Mur2Ac(oyl-L-Ala-gamma-D-Glu-L-Lys-D-Ala-D-Ala)](n)-di-trans,octa-cis-undecaprenyl diphosphate + beta-D-GlcNAc-(1-&gt;4)-Mur2Ac(oyl-L-Ala-gamma-D-Glu-L-Lys-D-Ala-D-Ala)-di-trans,octa-cis-undecaprenyl diphosphate = [GlcNAc-(1-&gt;4)-Mur2Ac(oyl-L-Ala-gamma-D-Glu-L-Lys-D-Ala-D-Ala)](n+1)-di-trans,octa-cis-undecaprenyl diphosphate + di-trans,octa-cis-undecaprenyl diphosphate + H(+)</text>
        <dbReference type="Rhea" id="RHEA:23708"/>
        <dbReference type="Rhea" id="RHEA-COMP:9602"/>
        <dbReference type="Rhea" id="RHEA-COMP:9603"/>
        <dbReference type="ChEBI" id="CHEBI:15378"/>
        <dbReference type="ChEBI" id="CHEBI:58405"/>
        <dbReference type="ChEBI" id="CHEBI:60033"/>
        <dbReference type="ChEBI" id="CHEBI:78435"/>
        <dbReference type="EC" id="2.4.99.28"/>
    </reaction>
</comment>
<comment type="caution">
    <text evidence="18">The sequence shown here is derived from an EMBL/GenBank/DDBJ whole genome shotgun (WGS) entry which is preliminary data.</text>
</comment>
<feature type="transmembrane region" description="Helical" evidence="16">
    <location>
        <begin position="66"/>
        <end position="84"/>
    </location>
</feature>
<evidence type="ECO:0000256" key="4">
    <source>
        <dbReference type="ARBA" id="ARBA00022618"/>
    </source>
</evidence>
<gene>
    <name evidence="16 18" type="primary">ftsW</name>
    <name evidence="18" type="ORF">WNY77_19865</name>
</gene>
<evidence type="ECO:0000313" key="18">
    <source>
        <dbReference type="EMBL" id="MEM5499679.1"/>
    </source>
</evidence>
<evidence type="ECO:0000256" key="9">
    <source>
        <dbReference type="ARBA" id="ARBA00022984"/>
    </source>
</evidence>
<reference evidence="18 19" key="1">
    <citation type="submission" date="2024-03" db="EMBL/GenBank/DDBJ databases">
        <title>Community enrichment and isolation of bacterial strains for fucoidan degradation.</title>
        <authorList>
            <person name="Sichert A."/>
        </authorList>
    </citation>
    <scope>NUCLEOTIDE SEQUENCE [LARGE SCALE GENOMIC DNA]</scope>
    <source>
        <strain evidence="18 19">AS12</strain>
    </source>
</reference>
<feature type="transmembrane region" description="Helical" evidence="16">
    <location>
        <begin position="184"/>
        <end position="201"/>
    </location>
</feature>
<keyword evidence="9 16" id="KW-0573">Peptidoglycan synthesis</keyword>
<keyword evidence="19" id="KW-1185">Reference proteome</keyword>
<dbReference type="Pfam" id="PF01098">
    <property type="entry name" value="FTSW_RODA_SPOVE"/>
    <property type="match status" value="1"/>
</dbReference>
<comment type="pathway">
    <text evidence="2 16">Cell wall biogenesis; peptidoglycan biosynthesis.</text>
</comment>
<keyword evidence="6 16" id="KW-0808">Transferase</keyword>
<keyword evidence="7 16" id="KW-0812">Transmembrane</keyword>
<dbReference type="NCBIfam" id="TIGR02614">
    <property type="entry name" value="ftsW"/>
    <property type="match status" value="1"/>
</dbReference>
<feature type="transmembrane region" description="Helical" evidence="16">
    <location>
        <begin position="282"/>
        <end position="307"/>
    </location>
</feature>
<dbReference type="Proteomes" id="UP001461163">
    <property type="component" value="Unassembled WGS sequence"/>
</dbReference>
<evidence type="ECO:0000256" key="3">
    <source>
        <dbReference type="ARBA" id="ARBA00022475"/>
    </source>
</evidence>
<feature type="compositionally biased region" description="Basic residues" evidence="17">
    <location>
        <begin position="398"/>
        <end position="411"/>
    </location>
</feature>
<keyword evidence="13 16" id="KW-0961">Cell wall biogenesis/degradation</keyword>
<organism evidence="18 19">
    <name type="scientific">Paraglaciecola mesophila</name>
    <dbReference type="NCBI Taxonomy" id="197222"/>
    <lineage>
        <taxon>Bacteria</taxon>
        <taxon>Pseudomonadati</taxon>
        <taxon>Pseudomonadota</taxon>
        <taxon>Gammaproteobacteria</taxon>
        <taxon>Alteromonadales</taxon>
        <taxon>Alteromonadaceae</taxon>
        <taxon>Paraglaciecola</taxon>
    </lineage>
</organism>
<keyword evidence="4 16" id="KW-0132">Cell division</keyword>
<keyword evidence="12 16" id="KW-0131">Cell cycle</keyword>
<feature type="transmembrane region" description="Helical" evidence="16">
    <location>
        <begin position="96"/>
        <end position="116"/>
    </location>
</feature>
<dbReference type="PROSITE" id="PS00428">
    <property type="entry name" value="FTSW_RODA_SPOVE"/>
    <property type="match status" value="1"/>
</dbReference>
<keyword evidence="10 16" id="KW-1133">Transmembrane helix</keyword>
<evidence type="ECO:0000256" key="8">
    <source>
        <dbReference type="ARBA" id="ARBA00022960"/>
    </source>
</evidence>
<evidence type="ECO:0000256" key="2">
    <source>
        <dbReference type="ARBA" id="ARBA00004752"/>
    </source>
</evidence>
<feature type="compositionally biased region" description="Acidic residues" evidence="17">
    <location>
        <begin position="444"/>
        <end position="453"/>
    </location>
</feature>
<evidence type="ECO:0000256" key="7">
    <source>
        <dbReference type="ARBA" id="ARBA00022692"/>
    </source>
</evidence>
<accession>A0ABU9T1P6</accession>
<feature type="transmembrane region" description="Helical" evidence="16">
    <location>
        <begin position="122"/>
        <end position="149"/>
    </location>
</feature>
<evidence type="ECO:0000256" key="10">
    <source>
        <dbReference type="ARBA" id="ARBA00022989"/>
    </source>
</evidence>
<evidence type="ECO:0000256" key="12">
    <source>
        <dbReference type="ARBA" id="ARBA00023306"/>
    </source>
</evidence>
<evidence type="ECO:0000256" key="14">
    <source>
        <dbReference type="ARBA" id="ARBA00038053"/>
    </source>
</evidence>
<dbReference type="PANTHER" id="PTHR30474">
    <property type="entry name" value="CELL CYCLE PROTEIN"/>
    <property type="match status" value="1"/>
</dbReference>
<feature type="transmembrane region" description="Helical" evidence="16">
    <location>
        <begin position="360"/>
        <end position="379"/>
    </location>
</feature>
<dbReference type="HAMAP" id="MF_00913">
    <property type="entry name" value="PGT_FtsW_proteobact"/>
    <property type="match status" value="1"/>
</dbReference>
<comment type="function">
    <text evidence="16">Peptidoglycan polymerase that is essential for cell division.</text>
</comment>
<keyword evidence="16" id="KW-0997">Cell inner membrane</keyword>
<evidence type="ECO:0000256" key="6">
    <source>
        <dbReference type="ARBA" id="ARBA00022679"/>
    </source>
</evidence>
<dbReference type="RefSeq" id="WP_006994266.1">
    <property type="nucleotide sequence ID" value="NZ_JBBMQS010000016.1"/>
</dbReference>
<keyword evidence="5 16" id="KW-0328">Glycosyltransferase</keyword>
<evidence type="ECO:0000256" key="5">
    <source>
        <dbReference type="ARBA" id="ARBA00022676"/>
    </source>
</evidence>
<feature type="region of interest" description="Disordered" evidence="17">
    <location>
        <begin position="444"/>
        <end position="487"/>
    </location>
</feature>
<evidence type="ECO:0000256" key="13">
    <source>
        <dbReference type="ARBA" id="ARBA00023316"/>
    </source>
</evidence>
<comment type="similarity">
    <text evidence="14 16">Belongs to the SEDS family. FtsW subfamily.</text>
</comment>
<dbReference type="NCBIfam" id="NF008042">
    <property type="entry name" value="PRK10774.1"/>
    <property type="match status" value="1"/>
</dbReference>
<dbReference type="InterPro" id="IPR001182">
    <property type="entry name" value="FtsW/RodA"/>
</dbReference>
<proteinExistence type="inferred from homology"/>
<dbReference type="EMBL" id="JBBMQS010000016">
    <property type="protein sequence ID" value="MEM5499679.1"/>
    <property type="molecule type" value="Genomic_DNA"/>
</dbReference>
<evidence type="ECO:0000256" key="16">
    <source>
        <dbReference type="HAMAP-Rule" id="MF_00913"/>
    </source>
</evidence>
<keyword evidence="11 16" id="KW-0472">Membrane</keyword>
<evidence type="ECO:0000256" key="1">
    <source>
        <dbReference type="ARBA" id="ARBA00004651"/>
    </source>
</evidence>
<protein>
    <recommendedName>
        <fullName evidence="16">Probable peptidoglycan glycosyltransferase FtsW</fullName>
        <shortName evidence="16">PGT</shortName>
        <ecNumber evidence="16">2.4.99.28</ecNumber>
    </recommendedName>
    <alternativeName>
        <fullName evidence="16">Cell division protein FtsW</fullName>
    </alternativeName>
    <alternativeName>
        <fullName evidence="16">Cell wall polymerase</fullName>
    </alternativeName>
    <alternativeName>
        <fullName evidence="16">Peptidoglycan polymerase</fullName>
        <shortName evidence="16">PG polymerase</shortName>
    </alternativeName>
</protein>
<sequence length="487" mass="52963">MNTSTFATPLRAMFAQRHDAAPAVVRPYDVSLILLALSLMAIGLVIVTSASMPVASRLFDNPFHFAIRHGIYIVLAIGAALTVMQIPMQWWRTSNAWLLLLGLVLLIAVLLVGRSVNGSTRWLVIGPITIQAAEPAKLFFFCYLAGYLVRRYEEVTENIKGFAKPLVVFFAFAVLLLLQPDLGTVVVMLCTTIGLLFLAGAKLWQFFGLAFTGGAAVTFLIMFEEYRMKRITSFLDPWADPFGSGYQLTQSLMAYGRGDVFGQGLGNSLQKLEYLPEAHTDFIMAILAEELGFAGVLTVLALMLCIVLKAMKMGSKALQNERPFDAYLAYSIGIWFSFQTAVNVGASAGILPTKGLTFPLLSYGGSSLIIMAAAVGLLVRIDFEMRVEGIQAIDRGGKAKAAKSSSRKNKPKTASSAGKKKVSTVLDDVAYAVVDDVQDAEQDIDSIMDDFAQDESTQTPSHQTKRASKSTSNPPRGNDEEQEGGYV</sequence>
<dbReference type="EC" id="2.4.99.28" evidence="16"/>
<dbReference type="GO" id="GO:0051301">
    <property type="term" value="P:cell division"/>
    <property type="evidence" value="ECO:0007669"/>
    <property type="project" value="UniProtKB-KW"/>
</dbReference>
<keyword evidence="3 16" id="KW-1003">Cell membrane</keyword>
<feature type="transmembrane region" description="Helical" evidence="16">
    <location>
        <begin position="206"/>
        <end position="223"/>
    </location>
</feature>
<comment type="subcellular location">
    <subcellularLocation>
        <location evidence="16">Cell inner membrane</location>
        <topology evidence="16">Multi-pass membrane protein</topology>
    </subcellularLocation>
    <subcellularLocation>
        <location evidence="1">Cell membrane</location>
        <topology evidence="1">Multi-pass membrane protein</topology>
    </subcellularLocation>
    <text evidence="16">Localizes to the division septum.</text>
</comment>
<feature type="transmembrane region" description="Helical" evidence="16">
    <location>
        <begin position="32"/>
        <end position="54"/>
    </location>
</feature>
<evidence type="ECO:0000256" key="11">
    <source>
        <dbReference type="ARBA" id="ARBA00023136"/>
    </source>
</evidence>
<dbReference type="PANTHER" id="PTHR30474:SF2">
    <property type="entry name" value="PEPTIDOGLYCAN GLYCOSYLTRANSFERASE FTSW-RELATED"/>
    <property type="match status" value="1"/>
</dbReference>
<feature type="transmembrane region" description="Helical" evidence="16">
    <location>
        <begin position="161"/>
        <end position="178"/>
    </location>
</feature>
<dbReference type="InterPro" id="IPR013437">
    <property type="entry name" value="FtsW"/>
</dbReference>
<feature type="region of interest" description="Disordered" evidence="17">
    <location>
        <begin position="398"/>
        <end position="419"/>
    </location>
</feature>
<evidence type="ECO:0000256" key="17">
    <source>
        <dbReference type="SAM" id="MobiDB-lite"/>
    </source>
</evidence>
<name>A0ABU9T1P6_9ALTE</name>
<evidence type="ECO:0000313" key="19">
    <source>
        <dbReference type="Proteomes" id="UP001461163"/>
    </source>
</evidence>
<feature type="transmembrane region" description="Helical" evidence="16">
    <location>
        <begin position="327"/>
        <end position="348"/>
    </location>
</feature>
<evidence type="ECO:0000256" key="15">
    <source>
        <dbReference type="ARBA" id="ARBA00049902"/>
    </source>
</evidence>
<dbReference type="InterPro" id="IPR018365">
    <property type="entry name" value="Cell_cycle_FtsW-rel_CS"/>
</dbReference>
<keyword evidence="8 16" id="KW-0133">Cell shape</keyword>